<feature type="compositionally biased region" description="Basic residues" evidence="6">
    <location>
        <begin position="340"/>
        <end position="353"/>
    </location>
</feature>
<keyword evidence="7" id="KW-0472">Membrane</keyword>
<dbReference type="PROSITE" id="PS51892">
    <property type="entry name" value="SUBTILASE"/>
    <property type="match status" value="1"/>
</dbReference>
<evidence type="ECO:0000256" key="3">
    <source>
        <dbReference type="ARBA" id="ARBA00022801"/>
    </source>
</evidence>
<dbReference type="SUPFAM" id="SSF52743">
    <property type="entry name" value="Subtilisin-like"/>
    <property type="match status" value="1"/>
</dbReference>
<gene>
    <name evidence="9" type="ORF">GCM10007147_40910</name>
</gene>
<evidence type="ECO:0000256" key="1">
    <source>
        <dbReference type="ARBA" id="ARBA00011073"/>
    </source>
</evidence>
<evidence type="ECO:0000256" key="4">
    <source>
        <dbReference type="ARBA" id="ARBA00022825"/>
    </source>
</evidence>
<dbReference type="AlphaFoldDB" id="A0A918XKC0"/>
<feature type="domain" description="Peptidase S8/S53" evidence="8">
    <location>
        <begin position="34"/>
        <end position="243"/>
    </location>
</feature>
<name>A0A918XKC0_9ACTN</name>
<keyword evidence="7" id="KW-0812">Transmembrane</keyword>
<dbReference type="GO" id="GO:0006508">
    <property type="term" value="P:proteolysis"/>
    <property type="evidence" value="ECO:0007669"/>
    <property type="project" value="UniProtKB-KW"/>
</dbReference>
<sequence>MPAAAQVDDYPDFRPDQWGQDAIGSADLWEQTRGHGVTVAVPGPSVMEDHPDLRDNITVNTEHGDNSGDMELGTALGGLVVGHGHGMDADGGVLGVAPDAGLLALPTEDDMGSAIRTAAQDSQVILLPSTDADLVEDTRAAVASGVVVVGPAGGDEDPNVISVAATDQDGQLTSGTTDTSQIELTAPGDHLYTAGPDMGQTQVTGAPYAAALAAGGIALLRADHPQLTPEQVREVVVQGAQEGPGGLPALDLPTAQEQAAQATEGGRIIDEELAQEIEEGPAVPVWVWFAVVGAVLVFGVLALVMWVRRSSRDPYGVEAERREEDEQIAAARAAEERPARRQKGGRRRKPRKG</sequence>
<keyword evidence="4" id="KW-0720">Serine protease</keyword>
<dbReference type="Pfam" id="PF00082">
    <property type="entry name" value="Peptidase_S8"/>
    <property type="match status" value="1"/>
</dbReference>
<reference evidence="9 10" key="1">
    <citation type="journal article" date="2014" name="Int. J. Syst. Evol. Microbiol.">
        <title>Complete genome sequence of Corynebacterium casei LMG S-19264T (=DSM 44701T), isolated from a smear-ripened cheese.</title>
        <authorList>
            <consortium name="US DOE Joint Genome Institute (JGI-PGF)"/>
            <person name="Walter F."/>
            <person name="Albersmeier A."/>
            <person name="Kalinowski J."/>
            <person name="Ruckert C."/>
        </authorList>
    </citation>
    <scope>NUCLEOTIDE SEQUENCE [LARGE SCALE GENOMIC DNA]</scope>
    <source>
        <strain evidence="9 10">KCTC 19473</strain>
    </source>
</reference>
<keyword evidence="3" id="KW-0378">Hydrolase</keyword>
<keyword evidence="7" id="KW-1133">Transmembrane helix</keyword>
<comment type="similarity">
    <text evidence="1 5">Belongs to the peptidase S8 family.</text>
</comment>
<dbReference type="GO" id="GO:0004252">
    <property type="term" value="F:serine-type endopeptidase activity"/>
    <property type="evidence" value="ECO:0007669"/>
    <property type="project" value="InterPro"/>
</dbReference>
<accession>A0A918XKC0</accession>
<feature type="transmembrane region" description="Helical" evidence="7">
    <location>
        <begin position="285"/>
        <end position="307"/>
    </location>
</feature>
<organism evidence="9 10">
    <name type="scientific">Nocardiopsis kunsanensis</name>
    <dbReference type="NCBI Taxonomy" id="141693"/>
    <lineage>
        <taxon>Bacteria</taxon>
        <taxon>Bacillati</taxon>
        <taxon>Actinomycetota</taxon>
        <taxon>Actinomycetes</taxon>
        <taxon>Streptosporangiales</taxon>
        <taxon>Nocardiopsidaceae</taxon>
        <taxon>Nocardiopsis</taxon>
    </lineage>
</organism>
<protein>
    <recommendedName>
        <fullName evidence="8">Peptidase S8/S53 domain-containing protein</fullName>
    </recommendedName>
</protein>
<keyword evidence="2" id="KW-0645">Protease</keyword>
<evidence type="ECO:0000313" key="9">
    <source>
        <dbReference type="EMBL" id="GHD34918.1"/>
    </source>
</evidence>
<comment type="caution">
    <text evidence="9">The sequence shown here is derived from an EMBL/GenBank/DDBJ whole genome shotgun (WGS) entry which is preliminary data.</text>
</comment>
<comment type="caution">
    <text evidence="5">Lacks conserved residue(s) required for the propagation of feature annotation.</text>
</comment>
<evidence type="ECO:0000256" key="7">
    <source>
        <dbReference type="SAM" id="Phobius"/>
    </source>
</evidence>
<dbReference type="InterPro" id="IPR050131">
    <property type="entry name" value="Peptidase_S8_subtilisin-like"/>
</dbReference>
<evidence type="ECO:0000313" key="10">
    <source>
        <dbReference type="Proteomes" id="UP000654947"/>
    </source>
</evidence>
<dbReference type="Gene3D" id="3.40.50.200">
    <property type="entry name" value="Peptidase S8/S53 domain"/>
    <property type="match status" value="1"/>
</dbReference>
<dbReference type="InterPro" id="IPR000209">
    <property type="entry name" value="Peptidase_S8/S53_dom"/>
</dbReference>
<dbReference type="Proteomes" id="UP000654947">
    <property type="component" value="Unassembled WGS sequence"/>
</dbReference>
<dbReference type="EMBL" id="BMXL01000032">
    <property type="protein sequence ID" value="GHD34918.1"/>
    <property type="molecule type" value="Genomic_DNA"/>
</dbReference>
<evidence type="ECO:0000256" key="2">
    <source>
        <dbReference type="ARBA" id="ARBA00022670"/>
    </source>
</evidence>
<evidence type="ECO:0000259" key="8">
    <source>
        <dbReference type="Pfam" id="PF00082"/>
    </source>
</evidence>
<dbReference type="PANTHER" id="PTHR43806">
    <property type="entry name" value="PEPTIDASE S8"/>
    <property type="match status" value="1"/>
</dbReference>
<dbReference type="PANTHER" id="PTHR43806:SF11">
    <property type="entry name" value="CEREVISIN-RELATED"/>
    <property type="match status" value="1"/>
</dbReference>
<evidence type="ECO:0000256" key="5">
    <source>
        <dbReference type="PROSITE-ProRule" id="PRU01240"/>
    </source>
</evidence>
<proteinExistence type="inferred from homology"/>
<evidence type="ECO:0000256" key="6">
    <source>
        <dbReference type="SAM" id="MobiDB-lite"/>
    </source>
</evidence>
<dbReference type="InterPro" id="IPR036852">
    <property type="entry name" value="Peptidase_S8/S53_dom_sf"/>
</dbReference>
<feature type="region of interest" description="Disordered" evidence="6">
    <location>
        <begin position="313"/>
        <end position="353"/>
    </location>
</feature>
<keyword evidence="10" id="KW-1185">Reference proteome</keyword>